<feature type="site" description="Transition state stabilizer" evidence="9">
    <location>
        <position position="17"/>
    </location>
</feature>
<comment type="function">
    <text evidence="9">Reversibly transfers an adenylyl group from ATP to 4'-phosphopantetheine, yielding dephospho-CoA (dPCoA) and pyrophosphate.</text>
</comment>
<dbReference type="RefSeq" id="WP_007050766.1">
    <property type="nucleotide sequence ID" value="NZ_CABKNJ010000001.1"/>
</dbReference>
<dbReference type="CDD" id="cd02163">
    <property type="entry name" value="PPAT"/>
    <property type="match status" value="1"/>
</dbReference>
<reference evidence="11 12" key="1">
    <citation type="submission" date="2018-08" db="EMBL/GenBank/DDBJ databases">
        <title>A genome reference for cultivated species of the human gut microbiota.</title>
        <authorList>
            <person name="Zou Y."/>
            <person name="Xue W."/>
            <person name="Luo G."/>
        </authorList>
    </citation>
    <scope>NUCLEOTIDE SEQUENCE [LARGE SCALE GENOMIC DNA]</scope>
    <source>
        <strain evidence="11 12">AM25-6</strain>
    </source>
</reference>
<keyword evidence="2 9" id="KW-0808">Transferase</keyword>
<dbReference type="GeneID" id="98001040"/>
<dbReference type="InterPro" id="IPR014729">
    <property type="entry name" value="Rossmann-like_a/b/a_fold"/>
</dbReference>
<evidence type="ECO:0000256" key="9">
    <source>
        <dbReference type="HAMAP-Rule" id="MF_00151"/>
    </source>
</evidence>
<dbReference type="EC" id="2.7.7.3" evidence="9"/>
<feature type="binding site" evidence="9">
    <location>
        <begin position="9"/>
        <end position="10"/>
    </location>
    <ligand>
        <name>ATP</name>
        <dbReference type="ChEBI" id="CHEBI:30616"/>
    </ligand>
</feature>
<evidence type="ECO:0000256" key="3">
    <source>
        <dbReference type="ARBA" id="ARBA00022695"/>
    </source>
</evidence>
<feature type="binding site" evidence="9">
    <location>
        <begin position="89"/>
        <end position="91"/>
    </location>
    <ligand>
        <name>ATP</name>
        <dbReference type="ChEBI" id="CHEBI:30616"/>
    </ligand>
</feature>
<dbReference type="EMBL" id="QUSM01000007">
    <property type="protein sequence ID" value="RGD73163.1"/>
    <property type="molecule type" value="Genomic_DNA"/>
</dbReference>
<dbReference type="UniPathway" id="UPA00241">
    <property type="reaction ID" value="UER00355"/>
</dbReference>
<keyword evidence="5 9" id="KW-0067">ATP-binding</keyword>
<keyword evidence="7 9" id="KW-0173">Coenzyme A biosynthesis</keyword>
<gene>
    <name evidence="9" type="primary">coaD</name>
    <name evidence="11" type="ORF">DW687_10490</name>
</gene>
<dbReference type="NCBIfam" id="TIGR01510">
    <property type="entry name" value="coaD_prev_kdtB"/>
    <property type="match status" value="1"/>
</dbReference>
<evidence type="ECO:0000313" key="12">
    <source>
        <dbReference type="Proteomes" id="UP000261212"/>
    </source>
</evidence>
<feature type="binding site" evidence="9">
    <location>
        <position position="74"/>
    </location>
    <ligand>
        <name>substrate</name>
    </ligand>
</feature>
<dbReference type="GO" id="GO:0005524">
    <property type="term" value="F:ATP binding"/>
    <property type="evidence" value="ECO:0007669"/>
    <property type="project" value="UniProtKB-KW"/>
</dbReference>
<proteinExistence type="inferred from homology"/>
<evidence type="ECO:0000313" key="11">
    <source>
        <dbReference type="EMBL" id="RGD73163.1"/>
    </source>
</evidence>
<dbReference type="PANTHER" id="PTHR21342">
    <property type="entry name" value="PHOSPHOPANTETHEINE ADENYLYLTRANSFERASE"/>
    <property type="match status" value="1"/>
</dbReference>
<organism evidence="11 12">
    <name type="scientific">Anaerofustis stercorihominis</name>
    <dbReference type="NCBI Taxonomy" id="214853"/>
    <lineage>
        <taxon>Bacteria</taxon>
        <taxon>Bacillati</taxon>
        <taxon>Bacillota</taxon>
        <taxon>Clostridia</taxon>
        <taxon>Eubacteriales</taxon>
        <taxon>Eubacteriaceae</taxon>
        <taxon>Anaerofustis</taxon>
    </lineage>
</organism>
<feature type="binding site" evidence="9">
    <location>
        <position position="41"/>
    </location>
    <ligand>
        <name>substrate</name>
    </ligand>
</feature>
<dbReference type="GO" id="GO:0004595">
    <property type="term" value="F:pantetheine-phosphate adenylyltransferase activity"/>
    <property type="evidence" value="ECO:0007669"/>
    <property type="project" value="UniProtKB-UniRule"/>
</dbReference>
<evidence type="ECO:0000256" key="5">
    <source>
        <dbReference type="ARBA" id="ARBA00022840"/>
    </source>
</evidence>
<feature type="domain" description="Cytidyltransferase-like" evidence="10">
    <location>
        <begin position="5"/>
        <end position="134"/>
    </location>
</feature>
<evidence type="ECO:0000256" key="8">
    <source>
        <dbReference type="ARBA" id="ARBA00029346"/>
    </source>
</evidence>
<evidence type="ECO:0000256" key="7">
    <source>
        <dbReference type="ARBA" id="ARBA00022993"/>
    </source>
</evidence>
<evidence type="ECO:0000256" key="1">
    <source>
        <dbReference type="ARBA" id="ARBA00022490"/>
    </source>
</evidence>
<keyword evidence="4 9" id="KW-0547">Nucleotide-binding</keyword>
<comment type="catalytic activity">
    <reaction evidence="8 9">
        <text>(R)-4'-phosphopantetheine + ATP + H(+) = 3'-dephospho-CoA + diphosphate</text>
        <dbReference type="Rhea" id="RHEA:19801"/>
        <dbReference type="ChEBI" id="CHEBI:15378"/>
        <dbReference type="ChEBI" id="CHEBI:30616"/>
        <dbReference type="ChEBI" id="CHEBI:33019"/>
        <dbReference type="ChEBI" id="CHEBI:57328"/>
        <dbReference type="ChEBI" id="CHEBI:61723"/>
        <dbReference type="EC" id="2.7.7.3"/>
    </reaction>
</comment>
<dbReference type="InterPro" id="IPR004821">
    <property type="entry name" value="Cyt_trans-like"/>
</dbReference>
<dbReference type="AlphaFoldDB" id="A0A3E3DVC3"/>
<evidence type="ECO:0000256" key="2">
    <source>
        <dbReference type="ARBA" id="ARBA00022679"/>
    </source>
</evidence>
<dbReference type="Gene3D" id="3.40.50.620">
    <property type="entry name" value="HUPs"/>
    <property type="match status" value="1"/>
</dbReference>
<comment type="subunit">
    <text evidence="9">Homohexamer.</text>
</comment>
<feature type="binding site" evidence="9">
    <location>
        <position position="9"/>
    </location>
    <ligand>
        <name>substrate</name>
    </ligand>
</feature>
<dbReference type="GO" id="GO:0005737">
    <property type="term" value="C:cytoplasm"/>
    <property type="evidence" value="ECO:0007669"/>
    <property type="project" value="UniProtKB-SubCell"/>
</dbReference>
<comment type="pathway">
    <text evidence="9">Cofactor biosynthesis; coenzyme A biosynthesis; CoA from (R)-pantothenate: step 4/5.</text>
</comment>
<comment type="subcellular location">
    <subcellularLocation>
        <location evidence="9">Cytoplasm</location>
    </subcellularLocation>
</comment>
<dbReference type="SUPFAM" id="SSF52374">
    <property type="entry name" value="Nucleotidylyl transferase"/>
    <property type="match status" value="1"/>
</dbReference>
<dbReference type="HAMAP" id="MF_00151">
    <property type="entry name" value="PPAT_bact"/>
    <property type="match status" value="1"/>
</dbReference>
<dbReference type="Pfam" id="PF01467">
    <property type="entry name" value="CTP_transf_like"/>
    <property type="match status" value="1"/>
</dbReference>
<dbReference type="NCBIfam" id="TIGR00125">
    <property type="entry name" value="cyt_tran_rel"/>
    <property type="match status" value="1"/>
</dbReference>
<feature type="binding site" evidence="9">
    <location>
        <begin position="124"/>
        <end position="130"/>
    </location>
    <ligand>
        <name>ATP</name>
        <dbReference type="ChEBI" id="CHEBI:30616"/>
    </ligand>
</feature>
<evidence type="ECO:0000256" key="6">
    <source>
        <dbReference type="ARBA" id="ARBA00022842"/>
    </source>
</evidence>
<feature type="binding site" evidence="9">
    <location>
        <position position="17"/>
    </location>
    <ligand>
        <name>ATP</name>
        <dbReference type="ChEBI" id="CHEBI:30616"/>
    </ligand>
</feature>
<sequence length="161" mass="18363">MKKAIYAGSFDPITSGHVDIIKRGAKVFDKIYVVLMENTTKSHLFSLDERVRFLKESIKDLGDRVEVDVYTGLIADYCNIKDTYILIRGLRALTDFEYEFQMATINRKLNKEVESVFFVASNEYTYVSSSNIKQIAEFGGDVSTMVPECVNKALIEKYKGE</sequence>
<dbReference type="GO" id="GO:0015937">
    <property type="term" value="P:coenzyme A biosynthetic process"/>
    <property type="evidence" value="ECO:0007669"/>
    <property type="project" value="UniProtKB-UniRule"/>
</dbReference>
<feature type="binding site" evidence="9">
    <location>
        <position position="88"/>
    </location>
    <ligand>
        <name>substrate</name>
    </ligand>
</feature>
<name>A0A3E3DVC3_9FIRM</name>
<protein>
    <recommendedName>
        <fullName evidence="9">Phosphopantetheine adenylyltransferase</fullName>
        <ecNumber evidence="9">2.7.7.3</ecNumber>
    </recommendedName>
    <alternativeName>
        <fullName evidence="9">Dephospho-CoA pyrophosphorylase</fullName>
    </alternativeName>
    <alternativeName>
        <fullName evidence="9">Pantetheine-phosphate adenylyltransferase</fullName>
        <shortName evidence="9">PPAT</shortName>
    </alternativeName>
</protein>
<dbReference type="PRINTS" id="PR01020">
    <property type="entry name" value="LPSBIOSNTHSS"/>
</dbReference>
<keyword evidence="6 9" id="KW-0460">Magnesium</keyword>
<dbReference type="PANTHER" id="PTHR21342:SF1">
    <property type="entry name" value="PHOSPHOPANTETHEINE ADENYLYLTRANSFERASE"/>
    <property type="match status" value="1"/>
</dbReference>
<dbReference type="InterPro" id="IPR001980">
    <property type="entry name" value="PPAT"/>
</dbReference>
<comment type="caution">
    <text evidence="11">The sequence shown here is derived from an EMBL/GenBank/DDBJ whole genome shotgun (WGS) entry which is preliminary data.</text>
</comment>
<feature type="binding site" evidence="9">
    <location>
        <position position="99"/>
    </location>
    <ligand>
        <name>ATP</name>
        <dbReference type="ChEBI" id="CHEBI:30616"/>
    </ligand>
</feature>
<evidence type="ECO:0000256" key="4">
    <source>
        <dbReference type="ARBA" id="ARBA00022741"/>
    </source>
</evidence>
<dbReference type="Proteomes" id="UP000261212">
    <property type="component" value="Unassembled WGS sequence"/>
</dbReference>
<keyword evidence="3 9" id="KW-0548">Nucleotidyltransferase</keyword>
<evidence type="ECO:0000259" key="10">
    <source>
        <dbReference type="Pfam" id="PF01467"/>
    </source>
</evidence>
<accession>A0A3E3DVC3</accession>
<keyword evidence="1 9" id="KW-0963">Cytoplasm</keyword>
<comment type="similarity">
    <text evidence="9">Belongs to the bacterial CoaD family.</text>
</comment>
<comment type="cofactor">
    <cofactor evidence="9">
        <name>Mg(2+)</name>
        <dbReference type="ChEBI" id="CHEBI:18420"/>
    </cofactor>
</comment>